<accession>A0AAX1UJM4</accession>
<dbReference type="FunFam" id="2.70.70.10:FF:000006">
    <property type="entry name" value="M23 family peptidase"/>
    <property type="match status" value="1"/>
</dbReference>
<dbReference type="PANTHER" id="PTHR21666">
    <property type="entry name" value="PEPTIDASE-RELATED"/>
    <property type="match status" value="1"/>
</dbReference>
<reference evidence="5 6" key="1">
    <citation type="submission" date="2018-08" db="EMBL/GenBank/DDBJ databases">
        <title>Draft genome sequence of Rhodobacter sphaeroides FY.</title>
        <authorList>
            <person name="Rayyan A."/>
            <person name="Meyer T.E."/>
            <person name="Kyndt J.A."/>
        </authorList>
    </citation>
    <scope>NUCLEOTIDE SEQUENCE [LARGE SCALE GENOMIC DNA]</scope>
    <source>
        <strain evidence="5 6">FY</strain>
    </source>
</reference>
<dbReference type="CDD" id="cd12797">
    <property type="entry name" value="M23_peptidase"/>
    <property type="match status" value="1"/>
</dbReference>
<organism evidence="5 6">
    <name type="scientific">Cereibacter sphaeroides</name>
    <name type="common">Rhodobacter sphaeroides</name>
    <dbReference type="NCBI Taxonomy" id="1063"/>
    <lineage>
        <taxon>Bacteria</taxon>
        <taxon>Pseudomonadati</taxon>
        <taxon>Pseudomonadota</taxon>
        <taxon>Alphaproteobacteria</taxon>
        <taxon>Rhodobacterales</taxon>
        <taxon>Paracoccaceae</taxon>
        <taxon>Cereibacter</taxon>
    </lineage>
</organism>
<dbReference type="Proteomes" id="UP000266305">
    <property type="component" value="Unassembled WGS sequence"/>
</dbReference>
<dbReference type="InterPro" id="IPR045974">
    <property type="entry name" value="DUF5930"/>
</dbReference>
<evidence type="ECO:0000259" key="3">
    <source>
        <dbReference type="Pfam" id="PF01551"/>
    </source>
</evidence>
<keyword evidence="2" id="KW-1133">Transmembrane helix</keyword>
<sequence length="447" mass="49278">MLTRLHYRIHTSLERILPERRLFLKSDSDTRFIRLRPVTQLAALAGGTLLVSWTILATSIVLMDSVTAGGTRDQTQRQQALYESRLNALSADRDRRADEAVRAQERFNLALAEVSKMQTALLATEDRRKELETGIEVLQDTLIRTIKERDDAREESERVTVALAEQTGSARTDGSRMADAEATLDQLSSTLAATARQRDDMANAVLLAKEETEEVLQEKAELQARNDLIFGRLEEAVTVSMEPLDKMFRAAGLSTDSLLKQVRRGYSGQGGPLSKLTVSTMGGGDLTPEERRANEILNGLDRMNLYRLAATKAPFSMPVKTSFRYTSGFGGRNDPFGRGNRRHEGIDMAGASGSPIYSTADGVVIQAGTASGYGKVIKIRHEFGIQTVYGHLSRIRVEKGQRVSRGDRIGDMGSTGRSTGTHLHYEVRVDGSPVNPMTFIKAAKDVF</sequence>
<gene>
    <name evidence="5" type="ORF">D1114_14950</name>
</gene>
<evidence type="ECO:0000313" key="5">
    <source>
        <dbReference type="EMBL" id="RHZ93490.1"/>
    </source>
</evidence>
<dbReference type="PANTHER" id="PTHR21666:SF270">
    <property type="entry name" value="MUREIN HYDROLASE ACTIVATOR ENVC"/>
    <property type="match status" value="1"/>
</dbReference>
<comment type="caution">
    <text evidence="5">The sequence shown here is derived from an EMBL/GenBank/DDBJ whole genome shotgun (WGS) entry which is preliminary data.</text>
</comment>
<evidence type="ECO:0000256" key="1">
    <source>
        <dbReference type="SAM" id="Coils"/>
    </source>
</evidence>
<dbReference type="EMBL" id="QWGP01000017">
    <property type="protein sequence ID" value="RHZ93490.1"/>
    <property type="molecule type" value="Genomic_DNA"/>
</dbReference>
<feature type="coiled-coil region" evidence="1">
    <location>
        <begin position="121"/>
        <end position="225"/>
    </location>
</feature>
<dbReference type="RefSeq" id="WP_119000631.1">
    <property type="nucleotide sequence ID" value="NZ_CP033446.1"/>
</dbReference>
<name>A0AAX1UJM4_CERSP</name>
<dbReference type="SUPFAM" id="SSF51261">
    <property type="entry name" value="Duplicated hybrid motif"/>
    <property type="match status" value="1"/>
</dbReference>
<keyword evidence="2" id="KW-0812">Transmembrane</keyword>
<protein>
    <submittedName>
        <fullName evidence="5">M23 family peptidase</fullName>
    </submittedName>
</protein>
<dbReference type="Pfam" id="PF01551">
    <property type="entry name" value="Peptidase_M23"/>
    <property type="match status" value="1"/>
</dbReference>
<dbReference type="GO" id="GO:0004222">
    <property type="term" value="F:metalloendopeptidase activity"/>
    <property type="evidence" value="ECO:0007669"/>
    <property type="project" value="TreeGrafter"/>
</dbReference>
<feature type="domain" description="M23ase beta-sheet core" evidence="3">
    <location>
        <begin position="342"/>
        <end position="436"/>
    </location>
</feature>
<evidence type="ECO:0000313" key="6">
    <source>
        <dbReference type="Proteomes" id="UP000266305"/>
    </source>
</evidence>
<proteinExistence type="predicted"/>
<feature type="transmembrane region" description="Helical" evidence="2">
    <location>
        <begin position="41"/>
        <end position="63"/>
    </location>
</feature>
<dbReference type="InterPro" id="IPR050570">
    <property type="entry name" value="Cell_wall_metabolism_enzyme"/>
</dbReference>
<dbReference type="InterPro" id="IPR016047">
    <property type="entry name" value="M23ase_b-sheet_dom"/>
</dbReference>
<keyword evidence="2" id="KW-0472">Membrane</keyword>
<dbReference type="Pfam" id="PF19353">
    <property type="entry name" value="DUF5930"/>
    <property type="match status" value="1"/>
</dbReference>
<feature type="domain" description="DUF5930" evidence="4">
    <location>
        <begin position="1"/>
        <end position="324"/>
    </location>
</feature>
<evidence type="ECO:0000259" key="4">
    <source>
        <dbReference type="Pfam" id="PF19353"/>
    </source>
</evidence>
<dbReference type="AlphaFoldDB" id="A0AAX1UJM4"/>
<evidence type="ECO:0000256" key="2">
    <source>
        <dbReference type="SAM" id="Phobius"/>
    </source>
</evidence>
<keyword evidence="1" id="KW-0175">Coiled coil</keyword>
<dbReference type="Gene3D" id="2.70.70.10">
    <property type="entry name" value="Glucose Permease (Domain IIA)"/>
    <property type="match status" value="1"/>
</dbReference>
<dbReference type="InterPro" id="IPR011055">
    <property type="entry name" value="Dup_hybrid_motif"/>
</dbReference>